<sequence length="383" mass="42742">MQVCAHLPPAGRDLRLDLFRGLANWAIFLDHIPHEVLSWVTSRHYGFSDAADMFVFISGYTAAFVFGRVMIERGYLAAVSRLLKRALELYAAHIMVVFVYIAVVASVSRGLNDPNDLDVFNVAAFINKPLWEFFQILALRYRPVNLDVLPLYILLMGTFAPALWLMVRKPTLALMGSIVVYLAARHFGWNLATSRVTVWYFNPFAWQLLFFLGAWIAVGGAEAAQSIVRTRTVFWLAIAYLVFAFVVTMANPSPQLGGLLPAWLLAPFDPNDKTNLAPYRIVHLLALAVVVTRFLPADSPILRLRSLVPLIKCGQNSLQVFCIGIVLSFCAHAAIELSLNALWVQIFAGTAGVLLMTMGAYYWTWSKQRGRMVLSATRLGDVA</sequence>
<dbReference type="OrthoDB" id="9775975at2"/>
<feature type="transmembrane region" description="Helical" evidence="1">
    <location>
        <begin position="341"/>
        <end position="363"/>
    </location>
</feature>
<feature type="transmembrane region" description="Helical" evidence="1">
    <location>
        <begin position="233"/>
        <end position="250"/>
    </location>
</feature>
<dbReference type="AlphaFoldDB" id="A0A1M7EIZ0"/>
<dbReference type="Pfam" id="PF10129">
    <property type="entry name" value="OpgC_C"/>
    <property type="match status" value="1"/>
</dbReference>
<keyword evidence="1" id="KW-1133">Transmembrane helix</keyword>
<evidence type="ECO:0000313" key="2">
    <source>
        <dbReference type="EMBL" id="SHL91329.1"/>
    </source>
</evidence>
<evidence type="ECO:0000313" key="3">
    <source>
        <dbReference type="Proteomes" id="UP000189935"/>
    </source>
</evidence>
<feature type="transmembrane region" description="Helical" evidence="1">
    <location>
        <begin position="277"/>
        <end position="295"/>
    </location>
</feature>
<dbReference type="PANTHER" id="PTHR38592:SF3">
    <property type="entry name" value="BLL4819 PROTEIN"/>
    <property type="match status" value="1"/>
</dbReference>
<feature type="transmembrane region" description="Helical" evidence="1">
    <location>
        <begin position="91"/>
        <end position="111"/>
    </location>
</feature>
<accession>A0A1M7EIZ0</accession>
<dbReference type="PIRSF" id="PIRSF028704">
    <property type="entry name" value="UPC028704"/>
    <property type="match status" value="1"/>
</dbReference>
<reference evidence="2 3" key="1">
    <citation type="submission" date="2016-11" db="EMBL/GenBank/DDBJ databases">
        <authorList>
            <person name="Jaros S."/>
            <person name="Januszkiewicz K."/>
            <person name="Wedrychowicz H."/>
        </authorList>
    </citation>
    <scope>NUCLEOTIDE SEQUENCE [LARGE SCALE GENOMIC DNA]</scope>
    <source>
        <strain evidence="2 3">GAS499</strain>
    </source>
</reference>
<gene>
    <name evidence="2" type="ORF">SAMN05444159_7171</name>
</gene>
<feature type="transmembrane region" description="Helical" evidence="1">
    <location>
        <begin position="172"/>
        <end position="192"/>
    </location>
</feature>
<proteinExistence type="predicted"/>
<organism evidence="2 3">
    <name type="scientific">Bradyrhizobium lablabi</name>
    <dbReference type="NCBI Taxonomy" id="722472"/>
    <lineage>
        <taxon>Bacteria</taxon>
        <taxon>Pseudomonadati</taxon>
        <taxon>Pseudomonadota</taxon>
        <taxon>Alphaproteobacteria</taxon>
        <taxon>Hyphomicrobiales</taxon>
        <taxon>Nitrobacteraceae</taxon>
        <taxon>Bradyrhizobium</taxon>
    </lineage>
</organism>
<dbReference type="InterPro" id="IPR014550">
    <property type="entry name" value="UCP028704_OpgC"/>
</dbReference>
<keyword evidence="1" id="KW-0472">Membrane</keyword>
<dbReference type="Proteomes" id="UP000189935">
    <property type="component" value="Chromosome I"/>
</dbReference>
<feature type="transmembrane region" description="Helical" evidence="1">
    <location>
        <begin position="149"/>
        <end position="167"/>
    </location>
</feature>
<dbReference type="PANTHER" id="PTHR38592">
    <property type="entry name" value="BLL4819 PROTEIN"/>
    <property type="match status" value="1"/>
</dbReference>
<evidence type="ECO:0008006" key="4">
    <source>
        <dbReference type="Google" id="ProtNLM"/>
    </source>
</evidence>
<feature type="transmembrane region" description="Helical" evidence="1">
    <location>
        <begin position="204"/>
        <end position="221"/>
    </location>
</feature>
<name>A0A1M7EIZ0_9BRAD</name>
<feature type="transmembrane region" description="Helical" evidence="1">
    <location>
        <begin position="53"/>
        <end position="71"/>
    </location>
</feature>
<feature type="transmembrane region" description="Helical" evidence="1">
    <location>
        <begin position="316"/>
        <end position="335"/>
    </location>
</feature>
<evidence type="ECO:0000256" key="1">
    <source>
        <dbReference type="SAM" id="Phobius"/>
    </source>
</evidence>
<dbReference type="EMBL" id="LT670844">
    <property type="protein sequence ID" value="SHL91329.1"/>
    <property type="molecule type" value="Genomic_DNA"/>
</dbReference>
<keyword evidence="1" id="KW-0812">Transmembrane</keyword>
<dbReference type="RefSeq" id="WP_079544197.1">
    <property type="nucleotide sequence ID" value="NZ_LT670844.1"/>
</dbReference>
<protein>
    <recommendedName>
        <fullName evidence="4">OpgC domain-containing protein</fullName>
    </recommendedName>
</protein>